<dbReference type="AlphaFoldDB" id="A0A918P8Z0"/>
<name>A0A918P8Z0_9SPHN</name>
<keyword evidence="2" id="KW-0472">Membrane</keyword>
<gene>
    <name evidence="3" type="ORF">GCM10011614_04680</name>
</gene>
<feature type="transmembrane region" description="Helical" evidence="2">
    <location>
        <begin position="126"/>
        <end position="149"/>
    </location>
</feature>
<feature type="transmembrane region" description="Helical" evidence="2">
    <location>
        <begin position="248"/>
        <end position="269"/>
    </location>
</feature>
<evidence type="ECO:0000313" key="3">
    <source>
        <dbReference type="EMBL" id="GGY92894.1"/>
    </source>
</evidence>
<evidence type="ECO:0000256" key="1">
    <source>
        <dbReference type="SAM" id="MobiDB-lite"/>
    </source>
</evidence>
<accession>A0A918P8Z0</accession>
<feature type="compositionally biased region" description="Low complexity" evidence="1">
    <location>
        <begin position="62"/>
        <end position="71"/>
    </location>
</feature>
<evidence type="ECO:0000313" key="4">
    <source>
        <dbReference type="Proteomes" id="UP000648075"/>
    </source>
</evidence>
<organism evidence="3 4">
    <name type="scientific">Novosphingobium colocasiae</name>
    <dbReference type="NCBI Taxonomy" id="1256513"/>
    <lineage>
        <taxon>Bacteria</taxon>
        <taxon>Pseudomonadati</taxon>
        <taxon>Pseudomonadota</taxon>
        <taxon>Alphaproteobacteria</taxon>
        <taxon>Sphingomonadales</taxon>
        <taxon>Sphingomonadaceae</taxon>
        <taxon>Novosphingobium</taxon>
    </lineage>
</organism>
<dbReference type="EMBL" id="BMZA01000001">
    <property type="protein sequence ID" value="GGY92894.1"/>
    <property type="molecule type" value="Genomic_DNA"/>
</dbReference>
<keyword evidence="2" id="KW-0812">Transmembrane</keyword>
<feature type="transmembrane region" description="Helical" evidence="2">
    <location>
        <begin position="329"/>
        <end position="346"/>
    </location>
</feature>
<dbReference type="Proteomes" id="UP000648075">
    <property type="component" value="Unassembled WGS sequence"/>
</dbReference>
<feature type="transmembrane region" description="Helical" evidence="2">
    <location>
        <begin position="161"/>
        <end position="181"/>
    </location>
</feature>
<keyword evidence="4" id="KW-1185">Reference proteome</keyword>
<reference evidence="3" key="2">
    <citation type="submission" date="2020-09" db="EMBL/GenBank/DDBJ databases">
        <authorList>
            <person name="Sun Q."/>
            <person name="Kim S."/>
        </authorList>
    </citation>
    <scope>NUCLEOTIDE SEQUENCE</scope>
    <source>
        <strain evidence="3">KCTC 32255</strain>
    </source>
</reference>
<protein>
    <submittedName>
        <fullName evidence="3">Uncharacterized protein</fullName>
    </submittedName>
</protein>
<evidence type="ECO:0000256" key="2">
    <source>
        <dbReference type="SAM" id="Phobius"/>
    </source>
</evidence>
<feature type="transmembrane region" description="Helical" evidence="2">
    <location>
        <begin position="352"/>
        <end position="379"/>
    </location>
</feature>
<keyword evidence="2" id="KW-1133">Transmembrane helix</keyword>
<proteinExistence type="predicted"/>
<feature type="region of interest" description="Disordered" evidence="1">
    <location>
        <begin position="52"/>
        <end position="72"/>
    </location>
</feature>
<sequence length="393" mass="41909">MGVIASGHSDKAGGLGTPSVFAGWPVGLARLALLALALLLAAAAVLPVGRPDSDPGARHTRSAGTAASTTTADEDDEDIALYKAAIRRIQAGQNYYDFIVPEQRARDYPVNPGLAVRLPTLAYLDAWLGGAGQIVAAVLLMAGVIAAWWAKFGEDPNLKRLRRLATAMVFVGASLGLNRYYFVLHELWAGMLVALSFGLHRIGQGGQGGRWIAAWAAAALALAIREHTLPYVLLMGATALWLRNWREAAAWGALVAVFLAVMSWHLAIIAAQVLPGDPHGPAWLVMRGIPGWLGNVVQSSNLRWLPHWLAGPAVILMTFGWLGWNSRAGVVAFLLSAGYGAAFMLAGRWDNFYWGAMIAPVMFAGIVFAPRALTALGAAARLEGLRRTRVVLA</sequence>
<feature type="transmembrane region" description="Helical" evidence="2">
    <location>
        <begin position="21"/>
        <end position="46"/>
    </location>
</feature>
<reference evidence="3" key="1">
    <citation type="journal article" date="2014" name="Int. J. Syst. Evol. Microbiol.">
        <title>Complete genome sequence of Corynebacterium casei LMG S-19264T (=DSM 44701T), isolated from a smear-ripened cheese.</title>
        <authorList>
            <consortium name="US DOE Joint Genome Institute (JGI-PGF)"/>
            <person name="Walter F."/>
            <person name="Albersmeier A."/>
            <person name="Kalinowski J."/>
            <person name="Ruckert C."/>
        </authorList>
    </citation>
    <scope>NUCLEOTIDE SEQUENCE</scope>
    <source>
        <strain evidence="3">KCTC 32255</strain>
    </source>
</reference>
<dbReference type="RefSeq" id="WP_229813654.1">
    <property type="nucleotide sequence ID" value="NZ_BMZA01000001.1"/>
</dbReference>
<comment type="caution">
    <text evidence="3">The sequence shown here is derived from an EMBL/GenBank/DDBJ whole genome shotgun (WGS) entry which is preliminary data.</text>
</comment>
<feature type="transmembrane region" description="Helical" evidence="2">
    <location>
        <begin position="304"/>
        <end position="322"/>
    </location>
</feature>